<dbReference type="GO" id="GO:0006457">
    <property type="term" value="P:protein folding"/>
    <property type="evidence" value="ECO:0007669"/>
    <property type="project" value="InterPro"/>
</dbReference>
<dbReference type="PRINTS" id="PR00773">
    <property type="entry name" value="GRPEPROTEIN"/>
</dbReference>
<evidence type="ECO:0000313" key="11">
    <source>
        <dbReference type="EMBL" id="PAV04963.1"/>
    </source>
</evidence>
<evidence type="ECO:0000313" key="12">
    <source>
        <dbReference type="Proteomes" id="UP000217784"/>
    </source>
</evidence>
<comment type="function">
    <text evidence="7 8">Participates actively in the response to hyperosmotic and heat shock by preventing the aggregation of stress-denatured proteins, in association with DnaK and GrpE. It is the nucleotide exchange factor for DnaK and may function as a thermosensor. Unfolded proteins bind initially to DnaJ; upon interaction with the DnaJ-bound protein, DnaK hydrolyzes its bound ATP, resulting in the formation of a stable complex. GrpE releases ADP from DnaK; ATP binding to DnaK triggers the release of the substrate protein, thus completing the reaction cycle. Several rounds of ATP-dependent interactions between DnaJ, DnaK and GrpE are required for fully efficient folding.</text>
</comment>
<dbReference type="Gene3D" id="3.90.20.20">
    <property type="match status" value="1"/>
</dbReference>
<dbReference type="HAMAP" id="MF_01151">
    <property type="entry name" value="GrpE"/>
    <property type="match status" value="1"/>
</dbReference>
<dbReference type="AlphaFoldDB" id="A0A2A2H6S7"/>
<evidence type="ECO:0000256" key="3">
    <source>
        <dbReference type="ARBA" id="ARBA00011738"/>
    </source>
</evidence>
<keyword evidence="12" id="KW-1185">Reference proteome</keyword>
<dbReference type="PANTHER" id="PTHR21237">
    <property type="entry name" value="GRPE PROTEIN"/>
    <property type="match status" value="1"/>
</dbReference>
<evidence type="ECO:0000256" key="5">
    <source>
        <dbReference type="ARBA" id="ARBA00023016"/>
    </source>
</evidence>
<dbReference type="PANTHER" id="PTHR21237:SF23">
    <property type="entry name" value="GRPE PROTEIN HOMOLOG, MITOCHONDRIAL"/>
    <property type="match status" value="1"/>
</dbReference>
<dbReference type="GO" id="GO:0042803">
    <property type="term" value="F:protein homodimerization activity"/>
    <property type="evidence" value="ECO:0007669"/>
    <property type="project" value="InterPro"/>
</dbReference>
<dbReference type="SUPFAM" id="SSF58014">
    <property type="entry name" value="Coiled-coil domain of nucleotide exchange factor GrpE"/>
    <property type="match status" value="1"/>
</dbReference>
<dbReference type="Pfam" id="PF01025">
    <property type="entry name" value="GrpE"/>
    <property type="match status" value="1"/>
</dbReference>
<evidence type="ECO:0000256" key="10">
    <source>
        <dbReference type="SAM" id="Coils"/>
    </source>
</evidence>
<keyword evidence="10" id="KW-0175">Coiled coil</keyword>
<dbReference type="CDD" id="cd00446">
    <property type="entry name" value="GrpE"/>
    <property type="match status" value="1"/>
</dbReference>
<reference evidence="11 12" key="1">
    <citation type="journal article" date="2017" name="BMC Genomics">
        <title>Genomic analysis of methanogenic archaea reveals a shift towards energy conservation.</title>
        <authorList>
            <person name="Gilmore S.P."/>
            <person name="Henske J.K."/>
            <person name="Sexton J.A."/>
            <person name="Solomon K.V."/>
            <person name="Seppala S."/>
            <person name="Yoo J.I."/>
            <person name="Huyett L.M."/>
            <person name="Pressman A."/>
            <person name="Cogan J.Z."/>
            <person name="Kivenson V."/>
            <person name="Peng X."/>
            <person name="Tan Y."/>
            <person name="Valentine D.L."/>
            <person name="O'Malley M.A."/>
        </authorList>
    </citation>
    <scope>NUCLEOTIDE SEQUENCE [LARGE SCALE GENOMIC DNA]</scope>
    <source>
        <strain evidence="11 12">M.o.H.</strain>
    </source>
</reference>
<keyword evidence="5 7" id="KW-0346">Stress response</keyword>
<evidence type="ECO:0000256" key="2">
    <source>
        <dbReference type="ARBA" id="ARBA00009054"/>
    </source>
</evidence>
<dbReference type="GO" id="GO:0051082">
    <property type="term" value="F:unfolded protein binding"/>
    <property type="evidence" value="ECO:0007669"/>
    <property type="project" value="TreeGrafter"/>
</dbReference>
<dbReference type="GO" id="GO:0000774">
    <property type="term" value="F:adenyl-nucleotide exchange factor activity"/>
    <property type="evidence" value="ECO:0007669"/>
    <property type="project" value="InterPro"/>
</dbReference>
<comment type="similarity">
    <text evidence="2 7 9">Belongs to the GrpE family.</text>
</comment>
<comment type="subcellular location">
    <subcellularLocation>
        <location evidence="1 7">Cytoplasm</location>
    </subcellularLocation>
</comment>
<gene>
    <name evidence="7" type="primary">grpE</name>
    <name evidence="11" type="ORF">ASJ80_11710</name>
</gene>
<keyword evidence="4 7" id="KW-0963">Cytoplasm</keyword>
<dbReference type="Gene3D" id="2.30.22.10">
    <property type="entry name" value="Head domain of nucleotide exchange factor GrpE"/>
    <property type="match status" value="1"/>
</dbReference>
<name>A0A2A2H6S7_METBR</name>
<proteinExistence type="inferred from homology"/>
<dbReference type="PROSITE" id="PS01071">
    <property type="entry name" value="GRPE"/>
    <property type="match status" value="1"/>
</dbReference>
<evidence type="ECO:0000256" key="9">
    <source>
        <dbReference type="RuleBase" id="RU004478"/>
    </source>
</evidence>
<dbReference type="OrthoDB" id="372230at2157"/>
<dbReference type="NCBIfam" id="NF010738">
    <property type="entry name" value="PRK14140.1"/>
    <property type="match status" value="1"/>
</dbReference>
<dbReference type="FunFam" id="2.30.22.10:FF:000001">
    <property type="entry name" value="Protein GrpE"/>
    <property type="match status" value="1"/>
</dbReference>
<dbReference type="EMBL" id="LMVM01000012">
    <property type="protein sequence ID" value="PAV04963.1"/>
    <property type="molecule type" value="Genomic_DNA"/>
</dbReference>
<sequence length="171" mass="20037">MTDKDELKTLKNDLKEKESEIEDLNKQIEEKDQKIDDYFSQLQRLQADFENYKRRSEKDIDSFRKYANEGLIIKLIDTYEDLERALKSSEKGENLKEGVELIYKNLKNVLEKEGLEEIPTTGEKFDPFKHEALMTENHEDYESGVVTEELAKGYSLKSKVIKCAMVKVCKK</sequence>
<dbReference type="SUPFAM" id="SSF51064">
    <property type="entry name" value="Head domain of nucleotide exchange factor GrpE"/>
    <property type="match status" value="1"/>
</dbReference>
<protein>
    <recommendedName>
        <fullName evidence="7 8">Protein GrpE</fullName>
    </recommendedName>
    <alternativeName>
        <fullName evidence="7">HSP-70 cofactor</fullName>
    </alternativeName>
</protein>
<evidence type="ECO:0000256" key="6">
    <source>
        <dbReference type="ARBA" id="ARBA00023186"/>
    </source>
</evidence>
<dbReference type="RefSeq" id="WP_048081734.1">
    <property type="nucleotide sequence ID" value="NZ_LMVM01000012.1"/>
</dbReference>
<dbReference type="GO" id="GO:0051087">
    <property type="term" value="F:protein-folding chaperone binding"/>
    <property type="evidence" value="ECO:0007669"/>
    <property type="project" value="InterPro"/>
</dbReference>
<feature type="coiled-coil region" evidence="10">
    <location>
        <begin position="4"/>
        <end position="55"/>
    </location>
</feature>
<accession>A0A2A2H6S7</accession>
<organism evidence="11 12">
    <name type="scientific">Methanobacterium bryantii</name>
    <dbReference type="NCBI Taxonomy" id="2161"/>
    <lineage>
        <taxon>Archaea</taxon>
        <taxon>Methanobacteriati</taxon>
        <taxon>Methanobacteriota</taxon>
        <taxon>Methanomada group</taxon>
        <taxon>Methanobacteria</taxon>
        <taxon>Methanobacteriales</taxon>
        <taxon>Methanobacteriaceae</taxon>
        <taxon>Methanobacterium</taxon>
    </lineage>
</organism>
<comment type="caution">
    <text evidence="11">The sequence shown here is derived from an EMBL/GenBank/DDBJ whole genome shotgun (WGS) entry which is preliminary data.</text>
</comment>
<keyword evidence="6 7" id="KW-0143">Chaperone</keyword>
<dbReference type="Proteomes" id="UP000217784">
    <property type="component" value="Unassembled WGS sequence"/>
</dbReference>
<evidence type="ECO:0000256" key="1">
    <source>
        <dbReference type="ARBA" id="ARBA00004496"/>
    </source>
</evidence>
<dbReference type="InterPro" id="IPR013805">
    <property type="entry name" value="GrpE_CC"/>
</dbReference>
<evidence type="ECO:0000256" key="8">
    <source>
        <dbReference type="RuleBase" id="RU000639"/>
    </source>
</evidence>
<dbReference type="InterPro" id="IPR009012">
    <property type="entry name" value="GrpE_head"/>
</dbReference>
<evidence type="ECO:0000256" key="7">
    <source>
        <dbReference type="HAMAP-Rule" id="MF_01151"/>
    </source>
</evidence>
<comment type="subunit">
    <text evidence="3 7">Homodimer.</text>
</comment>
<dbReference type="GO" id="GO:0005737">
    <property type="term" value="C:cytoplasm"/>
    <property type="evidence" value="ECO:0007669"/>
    <property type="project" value="UniProtKB-SubCell"/>
</dbReference>
<evidence type="ECO:0000256" key="4">
    <source>
        <dbReference type="ARBA" id="ARBA00022490"/>
    </source>
</evidence>
<dbReference type="InterPro" id="IPR000740">
    <property type="entry name" value="GrpE"/>
</dbReference>